<proteinExistence type="predicted"/>
<keyword evidence="2" id="KW-1185">Reference proteome</keyword>
<sequence length="134" mass="15517">MWKEFFSSIGLDSVKVDTVIHDKHAEPRDTIKGEVRIQGGLADEIIDKIIVLLYLQYEEVHEDSDFSWHDKHIEEVTIDVKRNIKSGEQDQVPFTIMIPQNAEKTDEKHKWYLKTTVVIPAAVDPTDEDEIMIV</sequence>
<evidence type="ECO:0000313" key="2">
    <source>
        <dbReference type="Proteomes" id="UP000185568"/>
    </source>
</evidence>
<dbReference type="PANTHER" id="PTHR40053">
    <property type="entry name" value="SPORULATION-CONTROL PROTEIN SPO0M"/>
    <property type="match status" value="1"/>
</dbReference>
<dbReference type="PANTHER" id="PTHR40053:SF1">
    <property type="entry name" value="SPORULATION-CONTROL PROTEIN SPO0M"/>
    <property type="match status" value="1"/>
</dbReference>
<organism evidence="1 2">
    <name type="scientific">Domibacillus antri</name>
    <dbReference type="NCBI Taxonomy" id="1714264"/>
    <lineage>
        <taxon>Bacteria</taxon>
        <taxon>Bacillati</taxon>
        <taxon>Bacillota</taxon>
        <taxon>Bacilli</taxon>
        <taxon>Bacillales</taxon>
        <taxon>Bacillaceae</taxon>
        <taxon>Domibacillus</taxon>
    </lineage>
</organism>
<dbReference type="AlphaFoldDB" id="A0A1Q8Q2L8"/>
<gene>
    <name evidence="1" type="ORF">BTO30_14010</name>
</gene>
<dbReference type="InterPro" id="IPR009776">
    <property type="entry name" value="Spore_0_M"/>
</dbReference>
<reference evidence="1 2" key="1">
    <citation type="submission" date="2016-12" db="EMBL/GenBank/DDBJ databases">
        <title>Domibacillus antri genome sequencing.</title>
        <authorList>
            <person name="Verma A."/>
            <person name="Krishnamurthi S."/>
        </authorList>
    </citation>
    <scope>NUCLEOTIDE SEQUENCE [LARGE SCALE GENOMIC DNA]</scope>
    <source>
        <strain evidence="1 2">XD80</strain>
    </source>
</reference>
<dbReference type="EMBL" id="MSDU01000038">
    <property type="protein sequence ID" value="OLN21593.1"/>
    <property type="molecule type" value="Genomic_DNA"/>
</dbReference>
<name>A0A1Q8Q2L8_9BACI</name>
<dbReference type="OrthoDB" id="2402463at2"/>
<evidence type="ECO:0000313" key="1">
    <source>
        <dbReference type="EMBL" id="OLN21593.1"/>
    </source>
</evidence>
<comment type="caution">
    <text evidence="1">The sequence shown here is derived from an EMBL/GenBank/DDBJ whole genome shotgun (WGS) entry which is preliminary data.</text>
</comment>
<dbReference type="Proteomes" id="UP000185568">
    <property type="component" value="Unassembled WGS sequence"/>
</dbReference>
<dbReference type="STRING" id="1714264.BTO30_14010"/>
<protein>
    <recommendedName>
        <fullName evidence="3">Stage 0 sporulation protein M</fullName>
    </recommendedName>
</protein>
<dbReference type="Pfam" id="PF07070">
    <property type="entry name" value="Spo0M"/>
    <property type="match status" value="1"/>
</dbReference>
<evidence type="ECO:0008006" key="3">
    <source>
        <dbReference type="Google" id="ProtNLM"/>
    </source>
</evidence>
<dbReference type="RefSeq" id="WP_075399338.1">
    <property type="nucleotide sequence ID" value="NZ_MSDU01000038.1"/>
</dbReference>
<accession>A0A1Q8Q2L8</accession>